<dbReference type="Gene3D" id="2.40.160.210">
    <property type="entry name" value="Acyl-CoA thioesterase, double hotdog domain"/>
    <property type="match status" value="1"/>
</dbReference>
<dbReference type="PANTHER" id="PTHR38110:SF1">
    <property type="entry name" value="THIOESTERASE DOMAIN-CONTAINING PROTEIN"/>
    <property type="match status" value="1"/>
</dbReference>
<evidence type="ECO:0000313" key="4">
    <source>
        <dbReference type="Proteomes" id="UP000068243"/>
    </source>
</evidence>
<feature type="domain" description="Acyl-CoA thioesterase-like C-terminal" evidence="2">
    <location>
        <begin position="289"/>
        <end position="346"/>
    </location>
</feature>
<feature type="domain" description="Acyl-CoA thioesterase-like N-terminal HotDog" evidence="1">
    <location>
        <begin position="33"/>
        <end position="118"/>
    </location>
</feature>
<accession>A0A100IPU1</accession>
<dbReference type="VEuPathDB" id="FungiDB:An06g00970"/>
<dbReference type="VEuPathDB" id="FungiDB:M747DRAFT_306473"/>
<dbReference type="InterPro" id="IPR049449">
    <property type="entry name" value="TesB_ACOT8-like_N"/>
</dbReference>
<dbReference type="OrthoDB" id="2532955at2759"/>
<dbReference type="Pfam" id="PF13622">
    <property type="entry name" value="4HBT_3"/>
    <property type="match status" value="1"/>
</dbReference>
<comment type="caution">
    <text evidence="3">The sequence shown here is derived from an EMBL/GenBank/DDBJ whole genome shotgun (WGS) entry which is preliminary data.</text>
</comment>
<evidence type="ECO:0000259" key="2">
    <source>
        <dbReference type="Pfam" id="PF20789"/>
    </source>
</evidence>
<dbReference type="InterPro" id="IPR029069">
    <property type="entry name" value="HotDog_dom_sf"/>
</dbReference>
<dbReference type="Pfam" id="PF20789">
    <property type="entry name" value="4HBT_3C"/>
    <property type="match status" value="1"/>
</dbReference>
<dbReference type="InterPro" id="IPR052389">
    <property type="entry name" value="Sec_Metab_Biosynth-Assoc"/>
</dbReference>
<dbReference type="OMA" id="KARWTND"/>
<dbReference type="InterPro" id="IPR049450">
    <property type="entry name" value="ACOT8-like_C"/>
</dbReference>
<evidence type="ECO:0000259" key="1">
    <source>
        <dbReference type="Pfam" id="PF13622"/>
    </source>
</evidence>
<sequence length="435" mass="49515">MKEARILGSLGPLIQPGSRHSSNTETKVHVHLPSDIAVGSVIYGGYVASVMTEYALYYASQHPKLQTQIDLRNSYVQFYRPTFDSAPLIMTLREVNIGKGQSTLRVESFQNEKITASADISITNLSIAGITFQTDWRLFTPPSPVDLTKLEIDSDPNWISYHCAFYPEGFRRGQSYVKNFIPRVLPTDFPFIEQWVEPGWDYLPLGSRPSGSGSKARWTNDMIQFVGDMAFPIQDNYVPHGEGKPLPMGSIAALLEFAKRQEKARNEGRSDWRVLNDDGARNFWGKTLNVSLTLSTEIKQRLPAEDVRWLYLRTECKRILNGQMDMEVLIFDERMDLIAISQQIAALENVVAYNSFLANRRHIMDLSTPPPPAGATHAQRRAYDCDPLLRLLPGDEGYVVWASALKSYLDTIVEMARVQYHFLYRLMIRKFNHIK</sequence>
<dbReference type="SUPFAM" id="SSF54637">
    <property type="entry name" value="Thioesterase/thiol ester dehydrase-isomerase"/>
    <property type="match status" value="1"/>
</dbReference>
<protein>
    <submittedName>
        <fullName evidence="3">Uncharacterized protein</fullName>
    </submittedName>
</protein>
<dbReference type="PANTHER" id="PTHR38110">
    <property type="entry name" value="CHROMOSOME 23, WHOLE GENOME SHOTGUN SEQUENCE"/>
    <property type="match status" value="1"/>
</dbReference>
<gene>
    <name evidence="3" type="ORF">ABL_07824</name>
</gene>
<dbReference type="CDD" id="cd03440">
    <property type="entry name" value="hot_dog"/>
    <property type="match status" value="1"/>
</dbReference>
<proteinExistence type="predicted"/>
<organism evidence="3 4">
    <name type="scientific">Aspergillus niger</name>
    <dbReference type="NCBI Taxonomy" id="5061"/>
    <lineage>
        <taxon>Eukaryota</taxon>
        <taxon>Fungi</taxon>
        <taxon>Dikarya</taxon>
        <taxon>Ascomycota</taxon>
        <taxon>Pezizomycotina</taxon>
        <taxon>Eurotiomycetes</taxon>
        <taxon>Eurotiomycetidae</taxon>
        <taxon>Eurotiales</taxon>
        <taxon>Aspergillaceae</taxon>
        <taxon>Aspergillus</taxon>
        <taxon>Aspergillus subgen. Circumdati</taxon>
    </lineage>
</organism>
<dbReference type="VEuPathDB" id="FungiDB:ATCC64974_97380"/>
<name>A0A100IPU1_ASPNG</name>
<dbReference type="VEuPathDB" id="FungiDB:ASPNIDRAFT2_37804"/>
<evidence type="ECO:0000313" key="3">
    <source>
        <dbReference type="EMBL" id="GAQ45163.1"/>
    </source>
</evidence>
<reference evidence="4" key="1">
    <citation type="journal article" date="2016" name="Genome Announc.">
        <title>Draft genome sequence of Aspergillus niger strain An76.</title>
        <authorList>
            <person name="Gong W."/>
            <person name="Cheng Z."/>
            <person name="Zhang H."/>
            <person name="Liu L."/>
            <person name="Gao P."/>
            <person name="Wang L."/>
        </authorList>
    </citation>
    <scope>NUCLEOTIDE SEQUENCE [LARGE SCALE GENOMIC DNA]</scope>
    <source>
        <strain evidence="4">An76</strain>
    </source>
</reference>
<dbReference type="Proteomes" id="UP000068243">
    <property type="component" value="Unassembled WGS sequence"/>
</dbReference>
<dbReference type="EMBL" id="BCMY01000015">
    <property type="protein sequence ID" value="GAQ45163.1"/>
    <property type="molecule type" value="Genomic_DNA"/>
</dbReference>
<dbReference type="AlphaFoldDB" id="A0A100IPU1"/>
<dbReference type="InterPro" id="IPR042171">
    <property type="entry name" value="Acyl-CoA_hotdog"/>
</dbReference>